<reference evidence="2 3" key="1">
    <citation type="journal article" date="2021" name="MBio">
        <title>A New Model Trypanosomatid, Novymonas esmeraldas: Genomic Perception of Its 'Candidatus Pandoraea novymonadis' Endosymbiont.</title>
        <authorList>
            <person name="Zakharova A."/>
            <person name="Saura A."/>
            <person name="Butenko A."/>
            <person name="Podesvova L."/>
            <person name="Warmusova S."/>
            <person name="Kostygov A.Y."/>
            <person name="Nenarokova A."/>
            <person name="Lukes J."/>
            <person name="Opperdoes F.R."/>
            <person name="Yurchenko V."/>
        </authorList>
    </citation>
    <scope>NUCLEOTIDE SEQUENCE [LARGE SCALE GENOMIC DNA]</scope>
    <source>
        <strain evidence="2 3">E262AT.01</strain>
    </source>
</reference>
<comment type="caution">
    <text evidence="2">The sequence shown here is derived from an EMBL/GenBank/DDBJ whole genome shotgun (WGS) entry which is preliminary data.</text>
</comment>
<name>A0AAW0F4S0_9TRYP</name>
<evidence type="ECO:0000313" key="3">
    <source>
        <dbReference type="Proteomes" id="UP001430356"/>
    </source>
</evidence>
<accession>A0AAW0F4S0</accession>
<organism evidence="2 3">
    <name type="scientific">Novymonas esmeraldas</name>
    <dbReference type="NCBI Taxonomy" id="1808958"/>
    <lineage>
        <taxon>Eukaryota</taxon>
        <taxon>Discoba</taxon>
        <taxon>Euglenozoa</taxon>
        <taxon>Kinetoplastea</taxon>
        <taxon>Metakinetoplastina</taxon>
        <taxon>Trypanosomatida</taxon>
        <taxon>Trypanosomatidae</taxon>
        <taxon>Novymonas</taxon>
    </lineage>
</organism>
<evidence type="ECO:0000256" key="1">
    <source>
        <dbReference type="SAM" id="Phobius"/>
    </source>
</evidence>
<evidence type="ECO:0000313" key="2">
    <source>
        <dbReference type="EMBL" id="KAK7200219.1"/>
    </source>
</evidence>
<keyword evidence="1" id="KW-0812">Transmembrane</keyword>
<dbReference type="EMBL" id="JAECZO010000004">
    <property type="protein sequence ID" value="KAK7200219.1"/>
    <property type="molecule type" value="Genomic_DNA"/>
</dbReference>
<dbReference type="AlphaFoldDB" id="A0AAW0F4S0"/>
<keyword evidence="1" id="KW-0472">Membrane</keyword>
<keyword evidence="1" id="KW-1133">Transmembrane helix</keyword>
<proteinExistence type="predicted"/>
<gene>
    <name evidence="2" type="ORF">NESM_000073400</name>
</gene>
<feature type="transmembrane region" description="Helical" evidence="1">
    <location>
        <begin position="32"/>
        <end position="50"/>
    </location>
</feature>
<sequence>MKVLSVLKHRARARLELARARMQLRSLRDYDLIGRYCGMLLFPFIVYVCVGQMHGYSQEQVRHRLSHRSNTP</sequence>
<protein>
    <submittedName>
        <fullName evidence="2">Uncharacterized protein</fullName>
    </submittedName>
</protein>
<keyword evidence="3" id="KW-1185">Reference proteome</keyword>
<dbReference type="Proteomes" id="UP001430356">
    <property type="component" value="Unassembled WGS sequence"/>
</dbReference>